<feature type="transmembrane region" description="Helical" evidence="5">
    <location>
        <begin position="34"/>
        <end position="53"/>
    </location>
</feature>
<keyword evidence="2 5" id="KW-0812">Transmembrane</keyword>
<dbReference type="PROSITE" id="PS51012">
    <property type="entry name" value="ABC_TM2"/>
    <property type="match status" value="1"/>
</dbReference>
<feature type="domain" description="ABC transmembrane type-2" evidence="6">
    <location>
        <begin position="36"/>
        <end position="260"/>
    </location>
</feature>
<evidence type="ECO:0000256" key="1">
    <source>
        <dbReference type="ARBA" id="ARBA00004141"/>
    </source>
</evidence>
<feature type="transmembrane region" description="Helical" evidence="5">
    <location>
        <begin position="118"/>
        <end position="145"/>
    </location>
</feature>
<dbReference type="InterPro" id="IPR000412">
    <property type="entry name" value="ABC_2_transport"/>
</dbReference>
<dbReference type="PRINTS" id="PR00164">
    <property type="entry name" value="ABC2TRNSPORT"/>
</dbReference>
<evidence type="ECO:0000256" key="4">
    <source>
        <dbReference type="ARBA" id="ARBA00023136"/>
    </source>
</evidence>
<reference evidence="8" key="1">
    <citation type="submission" date="2015-01" db="EMBL/GenBank/DDBJ databases">
        <authorList>
            <person name="Manzoor Shahid"/>
            <person name="Zubair Saima"/>
        </authorList>
    </citation>
    <scope>NUCLEOTIDE SEQUENCE [LARGE SCALE GENOMIC DNA]</scope>
    <source>
        <strain evidence="8">Sp3</strain>
    </source>
</reference>
<keyword evidence="5" id="KW-1003">Cell membrane</keyword>
<name>A0A0B7MPZ1_9FIRM</name>
<dbReference type="PIRSF" id="PIRSF006648">
    <property type="entry name" value="DrrB"/>
    <property type="match status" value="1"/>
</dbReference>
<evidence type="ECO:0000259" key="6">
    <source>
        <dbReference type="PROSITE" id="PS51012"/>
    </source>
</evidence>
<protein>
    <recommendedName>
        <fullName evidence="5">Transport permease protein</fullName>
    </recommendedName>
</protein>
<dbReference type="OrthoDB" id="111284at2"/>
<evidence type="ECO:0000256" key="5">
    <source>
        <dbReference type="RuleBase" id="RU361157"/>
    </source>
</evidence>
<dbReference type="InterPro" id="IPR047817">
    <property type="entry name" value="ABC2_TM_bact-type"/>
</dbReference>
<dbReference type="EMBL" id="CDRZ01000273">
    <property type="protein sequence ID" value="CEO90111.1"/>
    <property type="molecule type" value="Genomic_DNA"/>
</dbReference>
<dbReference type="Proteomes" id="UP000046155">
    <property type="component" value="Unassembled WGS sequence"/>
</dbReference>
<feature type="transmembrane region" description="Helical" evidence="5">
    <location>
        <begin position="234"/>
        <end position="255"/>
    </location>
</feature>
<evidence type="ECO:0000313" key="7">
    <source>
        <dbReference type="EMBL" id="CEO90111.1"/>
    </source>
</evidence>
<organism evidence="7 8">
    <name type="scientific">Syntrophaceticus schinkii</name>
    <dbReference type="NCBI Taxonomy" id="499207"/>
    <lineage>
        <taxon>Bacteria</taxon>
        <taxon>Bacillati</taxon>
        <taxon>Bacillota</taxon>
        <taxon>Clostridia</taxon>
        <taxon>Thermoanaerobacterales</taxon>
        <taxon>Thermoanaerobacterales Family III. Incertae Sedis</taxon>
        <taxon>Syntrophaceticus</taxon>
    </lineage>
</organism>
<gene>
    <name evidence="7" type="ORF">SSCH_730008</name>
</gene>
<feature type="transmembrane region" description="Helical" evidence="5">
    <location>
        <begin position="151"/>
        <end position="175"/>
    </location>
</feature>
<evidence type="ECO:0000256" key="2">
    <source>
        <dbReference type="ARBA" id="ARBA00022692"/>
    </source>
</evidence>
<sequence length="262" mass="29557">MSVRTDYHIQSKTALLPSWLPIVWEEFITWRNKFWMYIISYMLSPLIFLLSFGMGVGQRMKMMMPGGMSYLEFLVPGVVALALFNNGMTSVMTRMYYSRIHYKSFDSYRLAPAGNLSIWLGYTLGGMMRGLASGLIVIIVISFIVPLRVNPAFFGAVLLTAFCFASFAVMLSLFMRTFDDQALINELILIPVTYLSGTLVPVERLPELLQPIVWCFPLTPAAKLLRSTLAGTGVSLQLVLLLVGWIVLFFILGLYRLNKMDA</sequence>
<proteinExistence type="inferred from homology"/>
<dbReference type="PANTHER" id="PTHR43332">
    <property type="entry name" value="INNER MEMBRANE TRANSPORT PERMEASE YADH-RELATED"/>
    <property type="match status" value="1"/>
</dbReference>
<dbReference type="InterPro" id="IPR013525">
    <property type="entry name" value="ABC2_TM"/>
</dbReference>
<keyword evidence="4 5" id="KW-0472">Membrane</keyword>
<dbReference type="InterPro" id="IPR052522">
    <property type="entry name" value="ABC-2_transport_permease"/>
</dbReference>
<dbReference type="GO" id="GO:0140359">
    <property type="term" value="F:ABC-type transporter activity"/>
    <property type="evidence" value="ECO:0007669"/>
    <property type="project" value="InterPro"/>
</dbReference>
<accession>A0A0B7MPZ1</accession>
<evidence type="ECO:0000313" key="8">
    <source>
        <dbReference type="Proteomes" id="UP000046155"/>
    </source>
</evidence>
<feature type="transmembrane region" description="Helical" evidence="5">
    <location>
        <begin position="73"/>
        <end position="97"/>
    </location>
</feature>
<dbReference type="GO" id="GO:0043190">
    <property type="term" value="C:ATP-binding cassette (ABC) transporter complex"/>
    <property type="evidence" value="ECO:0007669"/>
    <property type="project" value="InterPro"/>
</dbReference>
<feature type="transmembrane region" description="Helical" evidence="5">
    <location>
        <begin position="182"/>
        <end position="202"/>
    </location>
</feature>
<comment type="subcellular location">
    <subcellularLocation>
        <location evidence="5">Cell membrane</location>
        <topology evidence="5">Multi-pass membrane protein</topology>
    </subcellularLocation>
    <subcellularLocation>
        <location evidence="1">Membrane</location>
        <topology evidence="1">Multi-pass membrane protein</topology>
    </subcellularLocation>
</comment>
<comment type="similarity">
    <text evidence="5">Belongs to the ABC-2 integral membrane protein family.</text>
</comment>
<dbReference type="Pfam" id="PF01061">
    <property type="entry name" value="ABC2_membrane"/>
    <property type="match status" value="1"/>
</dbReference>
<evidence type="ECO:0000256" key="3">
    <source>
        <dbReference type="ARBA" id="ARBA00022989"/>
    </source>
</evidence>
<dbReference type="PANTHER" id="PTHR43332:SF2">
    <property type="entry name" value="INNER MEMBRANE TRANSPORT PERMEASE YADH"/>
    <property type="match status" value="1"/>
</dbReference>
<keyword evidence="5" id="KW-0813">Transport</keyword>
<dbReference type="AlphaFoldDB" id="A0A0B7MPZ1"/>
<keyword evidence="8" id="KW-1185">Reference proteome</keyword>
<keyword evidence="3 5" id="KW-1133">Transmembrane helix</keyword>
<dbReference type="RefSeq" id="WP_044665915.1">
    <property type="nucleotide sequence ID" value="NZ_CDRZ01000273.1"/>
</dbReference>